<dbReference type="EMBL" id="JAMQOS010000005">
    <property type="protein sequence ID" value="MDS0283341.1"/>
    <property type="molecule type" value="Genomic_DNA"/>
</dbReference>
<evidence type="ECO:0000256" key="5">
    <source>
        <dbReference type="SAM" id="Phobius"/>
    </source>
</evidence>
<keyword evidence="2 5" id="KW-0812">Transmembrane</keyword>
<dbReference type="Pfam" id="PF01027">
    <property type="entry name" value="Bax1-I"/>
    <property type="match status" value="1"/>
</dbReference>
<feature type="transmembrane region" description="Helical" evidence="5">
    <location>
        <begin position="207"/>
        <end position="229"/>
    </location>
</feature>
<keyword evidence="7" id="KW-1185">Reference proteome</keyword>
<feature type="transmembrane region" description="Helical" evidence="5">
    <location>
        <begin position="50"/>
        <end position="75"/>
    </location>
</feature>
<evidence type="ECO:0000256" key="1">
    <source>
        <dbReference type="ARBA" id="ARBA00004141"/>
    </source>
</evidence>
<dbReference type="InterPro" id="IPR006214">
    <property type="entry name" value="Bax_inhibitor_1-related"/>
</dbReference>
<comment type="subcellular location">
    <subcellularLocation>
        <location evidence="1">Membrane</location>
        <topology evidence="1">Multi-pass membrane protein</topology>
    </subcellularLocation>
</comment>
<feature type="transmembrane region" description="Helical" evidence="5">
    <location>
        <begin position="175"/>
        <end position="195"/>
    </location>
</feature>
<reference evidence="6 7" key="1">
    <citation type="submission" date="2022-06" db="EMBL/GenBank/DDBJ databases">
        <title>Halomicroarcula sp. a new haloarchaeum isolate from saline soil.</title>
        <authorList>
            <person name="Strakova D."/>
            <person name="Galisteo C."/>
            <person name="Sanchez-Porro C."/>
            <person name="Ventosa A."/>
        </authorList>
    </citation>
    <scope>NUCLEOTIDE SEQUENCE [LARGE SCALE GENOMIC DNA]</scope>
    <source>
        <strain evidence="6 7">S3CR25-11</strain>
    </source>
</reference>
<evidence type="ECO:0000256" key="3">
    <source>
        <dbReference type="ARBA" id="ARBA00022989"/>
    </source>
</evidence>
<name>A0ABU2FT58_9EURY</name>
<organism evidence="6 7">
    <name type="scientific">Haloarcula onubensis</name>
    <dbReference type="NCBI Taxonomy" id="2950539"/>
    <lineage>
        <taxon>Archaea</taxon>
        <taxon>Methanobacteriati</taxon>
        <taxon>Methanobacteriota</taxon>
        <taxon>Stenosarchaea group</taxon>
        <taxon>Halobacteria</taxon>
        <taxon>Halobacteriales</taxon>
        <taxon>Haloarculaceae</taxon>
        <taxon>Haloarcula</taxon>
    </lineage>
</organism>
<keyword evidence="3 5" id="KW-1133">Transmembrane helix</keyword>
<sequence length="234" mass="24230">MSGSFGRETVQATGTVDRNLTKIIGMATGLIAVNILAMLALSYVPPVVGLGSVLFGNFFIGIAVFAVTVGGGSWVASKGTKRGSLPLAGAGLTLTQVGYALFGATVLGLAAASLRVPAIGIAVVVTAALTAAVAAVVFTTEKDFSSWQSYSFYLFVGGFAVGAVAFFVAPALILVASLVFFAAFVVSLTYEIWAVKENRYASDLRNAIGIYVAVMGVFVNVLVWVLRILELLDA</sequence>
<protein>
    <submittedName>
        <fullName evidence="6">Bax inhibitor-1 family protein</fullName>
    </submittedName>
</protein>
<feature type="transmembrane region" description="Helical" evidence="5">
    <location>
        <begin position="150"/>
        <end position="169"/>
    </location>
</feature>
<evidence type="ECO:0000313" key="6">
    <source>
        <dbReference type="EMBL" id="MDS0283341.1"/>
    </source>
</evidence>
<dbReference type="RefSeq" id="WP_310901175.1">
    <property type="nucleotide sequence ID" value="NZ_JAMQOS010000005.1"/>
</dbReference>
<gene>
    <name evidence="6" type="ORF">NDI86_14520</name>
</gene>
<dbReference type="Proteomes" id="UP001268864">
    <property type="component" value="Unassembled WGS sequence"/>
</dbReference>
<evidence type="ECO:0000313" key="7">
    <source>
        <dbReference type="Proteomes" id="UP001268864"/>
    </source>
</evidence>
<comment type="caution">
    <text evidence="6">The sequence shown here is derived from an EMBL/GenBank/DDBJ whole genome shotgun (WGS) entry which is preliminary data.</text>
</comment>
<evidence type="ECO:0000256" key="2">
    <source>
        <dbReference type="ARBA" id="ARBA00022692"/>
    </source>
</evidence>
<feature type="transmembrane region" description="Helical" evidence="5">
    <location>
        <begin position="23"/>
        <end position="44"/>
    </location>
</feature>
<feature type="transmembrane region" description="Helical" evidence="5">
    <location>
        <begin position="87"/>
        <end position="112"/>
    </location>
</feature>
<accession>A0ABU2FT58</accession>
<keyword evidence="4 5" id="KW-0472">Membrane</keyword>
<feature type="transmembrane region" description="Helical" evidence="5">
    <location>
        <begin position="118"/>
        <end position="138"/>
    </location>
</feature>
<evidence type="ECO:0000256" key="4">
    <source>
        <dbReference type="ARBA" id="ARBA00023136"/>
    </source>
</evidence>
<proteinExistence type="predicted"/>